<keyword evidence="2" id="KW-1185">Reference proteome</keyword>
<gene>
    <name evidence="1" type="ORF">CTEN210_18550</name>
</gene>
<dbReference type="Proteomes" id="UP001054902">
    <property type="component" value="Unassembled WGS sequence"/>
</dbReference>
<comment type="caution">
    <text evidence="1">The sequence shown here is derived from an EMBL/GenBank/DDBJ whole genome shotgun (WGS) entry which is preliminary data.</text>
</comment>
<evidence type="ECO:0000313" key="1">
    <source>
        <dbReference type="EMBL" id="GFH62074.1"/>
    </source>
</evidence>
<proteinExistence type="predicted"/>
<evidence type="ECO:0000313" key="2">
    <source>
        <dbReference type="Proteomes" id="UP001054902"/>
    </source>
</evidence>
<dbReference type="AlphaFoldDB" id="A0AAD3HG80"/>
<reference evidence="1 2" key="1">
    <citation type="journal article" date="2021" name="Sci. Rep.">
        <title>The genome of the diatom Chaetoceros tenuissimus carries an ancient integrated fragment of an extant virus.</title>
        <authorList>
            <person name="Hongo Y."/>
            <person name="Kimura K."/>
            <person name="Takaki Y."/>
            <person name="Yoshida Y."/>
            <person name="Baba S."/>
            <person name="Kobayashi G."/>
            <person name="Nagasaki K."/>
            <person name="Hano T."/>
            <person name="Tomaru Y."/>
        </authorList>
    </citation>
    <scope>NUCLEOTIDE SEQUENCE [LARGE SCALE GENOMIC DNA]</scope>
    <source>
        <strain evidence="1 2">NIES-3715</strain>
    </source>
</reference>
<protein>
    <submittedName>
        <fullName evidence="1">Uncharacterized protein</fullName>
    </submittedName>
</protein>
<sequence length="321" mass="36230">MWKIFKRKVQERKVIDTKPVAPRLAQRQVAAASRRLGEAVQRVVLDAKQGKNKKTKVTRGKKTSNEHQDEKWKIQLLKVLGSSTDVTDVEILLQHSACENFVSICMENELPPNLIHCMRLLRVVELKNSNEANEESVGPTSLEACNKVEKLLCFLCVNTEVGEQLRPHLFGLLSLSAARYPSNAVHIAKATSNIIARFAKGCFTPSMCSFLHDREMIRHMTEDMKELCGMSPSSLSTSQSNCLHGNEAEIYGLWYYSLAAIVNMVIEAAVRCENFELLREFESVGGYDVLKFAIDNSSYENREKILELQQMLGTVSRSFVE</sequence>
<accession>A0AAD3HG80</accession>
<name>A0AAD3HG80_9STRA</name>
<organism evidence="1 2">
    <name type="scientific">Chaetoceros tenuissimus</name>
    <dbReference type="NCBI Taxonomy" id="426638"/>
    <lineage>
        <taxon>Eukaryota</taxon>
        <taxon>Sar</taxon>
        <taxon>Stramenopiles</taxon>
        <taxon>Ochrophyta</taxon>
        <taxon>Bacillariophyta</taxon>
        <taxon>Coscinodiscophyceae</taxon>
        <taxon>Chaetocerotophycidae</taxon>
        <taxon>Chaetocerotales</taxon>
        <taxon>Chaetocerotaceae</taxon>
        <taxon>Chaetoceros</taxon>
    </lineage>
</organism>
<dbReference type="EMBL" id="BLLK01000077">
    <property type="protein sequence ID" value="GFH62074.1"/>
    <property type="molecule type" value="Genomic_DNA"/>
</dbReference>